<evidence type="ECO:0000313" key="3">
    <source>
        <dbReference type="Proteomes" id="UP000654918"/>
    </source>
</evidence>
<dbReference type="EMBL" id="WIGO01000411">
    <property type="protein sequence ID" value="KAF6813256.1"/>
    <property type="molecule type" value="Genomic_DNA"/>
</dbReference>
<organism evidence="2 3">
    <name type="scientific">Colletotrichum plurivorum</name>
    <dbReference type="NCBI Taxonomy" id="2175906"/>
    <lineage>
        <taxon>Eukaryota</taxon>
        <taxon>Fungi</taxon>
        <taxon>Dikarya</taxon>
        <taxon>Ascomycota</taxon>
        <taxon>Pezizomycotina</taxon>
        <taxon>Sordariomycetes</taxon>
        <taxon>Hypocreomycetidae</taxon>
        <taxon>Glomerellales</taxon>
        <taxon>Glomerellaceae</taxon>
        <taxon>Colletotrichum</taxon>
        <taxon>Colletotrichum orchidearum species complex</taxon>
    </lineage>
</organism>
<sequence>MEVDSTNTLESAFVALPSHVAHDINRSPTSPSFLNIAATPHLARAVRTVTWYELPGNESNLRLFHGPYQKYCPKYSDGPEPPKCRLKDWRKGNFNHQELTWPDLSQEENAWRNKLFTDAASLFWWKSDVNFGMGWLSMWKHSKSASDKIAADFFSVFCDSLRAMPGLSTFVSEPMHPDRPLQHSADGYPFVAQLLNSHTPEPFVKDFSGLHHFLQKVMVASRQWSGGPVINELHLVHMKYHIDDKDIDIQPTGPNQPRRRASELPPERRVVEVHFHTTFNFNI</sequence>
<comment type="caution">
    <text evidence="2">The sequence shown here is derived from an EMBL/GenBank/DDBJ whole genome shotgun (WGS) entry which is preliminary data.</text>
</comment>
<evidence type="ECO:0000256" key="1">
    <source>
        <dbReference type="SAM" id="MobiDB-lite"/>
    </source>
</evidence>
<reference evidence="2" key="1">
    <citation type="journal article" date="2020" name="Phytopathology">
        <title>Genome Sequence Resources of Colletotrichum truncatum, C. plurivorum, C. musicola, and C. sojae: Four Species Pathogenic to Soybean (Glycine max).</title>
        <authorList>
            <person name="Rogerio F."/>
            <person name="Boufleur T.R."/>
            <person name="Ciampi-Guillardi M."/>
            <person name="Sukno S.A."/>
            <person name="Thon M.R."/>
            <person name="Massola Junior N.S."/>
            <person name="Baroncelli R."/>
        </authorList>
    </citation>
    <scope>NUCLEOTIDE SEQUENCE</scope>
    <source>
        <strain evidence="2">LFN00145</strain>
    </source>
</reference>
<dbReference type="AlphaFoldDB" id="A0A8H6MYU5"/>
<proteinExistence type="predicted"/>
<keyword evidence="3" id="KW-1185">Reference proteome</keyword>
<gene>
    <name evidence="2" type="ORF">CPLU01_14699</name>
</gene>
<protein>
    <submittedName>
        <fullName evidence="2">Uncharacterized protein</fullName>
    </submittedName>
</protein>
<dbReference type="Proteomes" id="UP000654918">
    <property type="component" value="Unassembled WGS sequence"/>
</dbReference>
<accession>A0A8H6MYU5</accession>
<name>A0A8H6MYU5_9PEZI</name>
<feature type="region of interest" description="Disordered" evidence="1">
    <location>
        <begin position="246"/>
        <end position="265"/>
    </location>
</feature>
<evidence type="ECO:0000313" key="2">
    <source>
        <dbReference type="EMBL" id="KAF6813256.1"/>
    </source>
</evidence>